<name>A0AAQ1RV85_9FIRM</name>
<proteinExistence type="predicted"/>
<reference evidence="1 4" key="3">
    <citation type="journal article" date="2019" name="Nat. Med.">
        <title>A library of human gut bacterial isolates paired with longitudinal multiomics data enables mechanistic microbiome research.</title>
        <authorList>
            <person name="Poyet M."/>
            <person name="Groussin M."/>
            <person name="Gibbons S.M."/>
            <person name="Avila-Pacheco J."/>
            <person name="Jiang X."/>
            <person name="Kearney S.M."/>
            <person name="Perrotta A.R."/>
            <person name="Berdy B."/>
            <person name="Zhao S."/>
            <person name="Lieberman T.D."/>
            <person name="Swanson P.K."/>
            <person name="Smith M."/>
            <person name="Roesemann S."/>
            <person name="Alexander J.E."/>
            <person name="Rich S.A."/>
            <person name="Livny J."/>
            <person name="Vlamakis H."/>
            <person name="Clish C."/>
            <person name="Bullock K."/>
            <person name="Deik A."/>
            <person name="Scott J."/>
            <person name="Pierce K.A."/>
            <person name="Xavier R.J."/>
            <person name="Alm E.J."/>
        </authorList>
    </citation>
    <scope>NUCLEOTIDE SEQUENCE [LARGE SCALE GENOMIC DNA]</scope>
    <source>
        <strain evidence="1 4">BIOML-A2</strain>
    </source>
</reference>
<evidence type="ECO:0000313" key="1">
    <source>
        <dbReference type="EMBL" id="MZL70065.1"/>
    </source>
</evidence>
<accession>A0AAQ1RV85</accession>
<dbReference type="AlphaFoldDB" id="A0AAQ1RV85"/>
<dbReference type="EMBL" id="WWVX01000007">
    <property type="protein sequence ID" value="MZL70065.1"/>
    <property type="molecule type" value="Genomic_DNA"/>
</dbReference>
<dbReference type="Pfam" id="PF11007">
    <property type="entry name" value="CotJA"/>
    <property type="match status" value="1"/>
</dbReference>
<protein>
    <submittedName>
        <fullName evidence="1">Spore coat associated protein CotJA</fullName>
    </submittedName>
    <submittedName>
        <fullName evidence="2">Spore coat associated protein JA (CotJA)</fullName>
    </submittedName>
</protein>
<sequence>MYQNNLHAKGCGSCGGDCGGGCTGETGGRCPQQPAMGYVPDQSFSKLYTPSTALCRGTLFGALDKPFSGKGCHRDE</sequence>
<dbReference type="RefSeq" id="WP_021658921.1">
    <property type="nucleotide sequence ID" value="NZ_FQVY01000001.1"/>
</dbReference>
<comment type="caution">
    <text evidence="2">The sequence shown here is derived from an EMBL/GenBank/DDBJ whole genome shotgun (WGS) entry which is preliminary data.</text>
</comment>
<reference evidence="3" key="2">
    <citation type="submission" date="2016-11" db="EMBL/GenBank/DDBJ databases">
        <authorList>
            <person name="Jaros S."/>
            <person name="Januszkiewicz K."/>
            <person name="Wedrychowicz H."/>
        </authorList>
    </citation>
    <scope>NUCLEOTIDE SEQUENCE [LARGE SCALE GENOMIC DNA]</scope>
    <source>
        <strain evidence="3">DSM 4029</strain>
    </source>
</reference>
<reference evidence="2" key="1">
    <citation type="submission" date="2016-11" db="EMBL/GenBank/DDBJ databases">
        <authorList>
            <person name="Varghese N."/>
            <person name="Submissions S."/>
        </authorList>
    </citation>
    <scope>NUCLEOTIDE SEQUENCE</scope>
    <source>
        <strain evidence="2">DSM 4029</strain>
    </source>
</reference>
<dbReference type="InterPro" id="IPR020256">
    <property type="entry name" value="Spore_coat_CotJA"/>
</dbReference>
<evidence type="ECO:0000313" key="4">
    <source>
        <dbReference type="Proteomes" id="UP000474718"/>
    </source>
</evidence>
<dbReference type="Proteomes" id="UP000474718">
    <property type="component" value="Unassembled WGS sequence"/>
</dbReference>
<gene>
    <name evidence="1" type="ORF">GT747_09905</name>
    <name evidence="2" type="ORF">SAMN05444424_0775</name>
</gene>
<organism evidence="2 3">
    <name type="scientific">Bittarella massiliensis</name>
    <name type="common">ex Durand et al. 2017</name>
    <dbReference type="NCBI Taxonomy" id="1720313"/>
    <lineage>
        <taxon>Bacteria</taxon>
        <taxon>Bacillati</taxon>
        <taxon>Bacillota</taxon>
        <taxon>Clostridia</taxon>
        <taxon>Eubacteriales</taxon>
        <taxon>Oscillospiraceae</taxon>
        <taxon>Bittarella (ex Durand et al. 2017)</taxon>
    </lineage>
</organism>
<dbReference type="EMBL" id="FQVY01000001">
    <property type="protein sequence ID" value="SHF81403.1"/>
    <property type="molecule type" value="Genomic_DNA"/>
</dbReference>
<evidence type="ECO:0000313" key="3">
    <source>
        <dbReference type="Proteomes" id="UP000184089"/>
    </source>
</evidence>
<dbReference type="Proteomes" id="UP000184089">
    <property type="component" value="Unassembled WGS sequence"/>
</dbReference>
<evidence type="ECO:0000313" key="2">
    <source>
        <dbReference type="EMBL" id="SHF81403.1"/>
    </source>
</evidence>
<keyword evidence="4" id="KW-1185">Reference proteome</keyword>